<dbReference type="SUPFAM" id="SSF55961">
    <property type="entry name" value="Bet v1-like"/>
    <property type="match status" value="1"/>
</dbReference>
<dbReference type="Pfam" id="PF00848">
    <property type="entry name" value="Ring_hydroxyl_A"/>
    <property type="match status" value="1"/>
</dbReference>
<evidence type="ECO:0000313" key="8">
    <source>
        <dbReference type="EMBL" id="TRW16989.1"/>
    </source>
</evidence>
<evidence type="ECO:0000313" key="9">
    <source>
        <dbReference type="Proteomes" id="UP000317894"/>
    </source>
</evidence>
<evidence type="ECO:0000256" key="5">
    <source>
        <dbReference type="ARBA" id="ARBA00023004"/>
    </source>
</evidence>
<evidence type="ECO:0000256" key="1">
    <source>
        <dbReference type="ARBA" id="ARBA00001962"/>
    </source>
</evidence>
<keyword evidence="6" id="KW-0411">Iron-sulfur</keyword>
<dbReference type="CDD" id="cd03469">
    <property type="entry name" value="Rieske_RO_Alpha_N"/>
    <property type="match status" value="1"/>
</dbReference>
<dbReference type="EMBL" id="VJWA01000001">
    <property type="protein sequence ID" value="TRW16989.1"/>
    <property type="molecule type" value="Genomic_DNA"/>
</dbReference>
<dbReference type="GO" id="GO:0005506">
    <property type="term" value="F:iron ion binding"/>
    <property type="evidence" value="ECO:0007669"/>
    <property type="project" value="InterPro"/>
</dbReference>
<keyword evidence="8" id="KW-0223">Dioxygenase</keyword>
<dbReference type="RefSeq" id="WP_143554533.1">
    <property type="nucleotide sequence ID" value="NZ_VJWA01000001.1"/>
</dbReference>
<comment type="caution">
    <text evidence="8">The sequence shown here is derived from an EMBL/GenBank/DDBJ whole genome shotgun (WGS) entry which is preliminary data.</text>
</comment>
<dbReference type="InterPro" id="IPR036922">
    <property type="entry name" value="Rieske_2Fe-2S_sf"/>
</dbReference>
<dbReference type="AlphaFoldDB" id="A0A552UFM3"/>
<feature type="domain" description="Rieske" evidence="7">
    <location>
        <begin position="42"/>
        <end position="147"/>
    </location>
</feature>
<keyword evidence="9" id="KW-1185">Reference proteome</keyword>
<comment type="cofactor">
    <cofactor evidence="1">
        <name>Fe cation</name>
        <dbReference type="ChEBI" id="CHEBI:24875"/>
    </cofactor>
</comment>
<keyword evidence="4" id="KW-0560">Oxidoreductase</keyword>
<dbReference type="Proteomes" id="UP000317894">
    <property type="component" value="Unassembled WGS sequence"/>
</dbReference>
<sequence>MSLAVVADTRDPLDDYSLPGWLYHDPEFHALEMARVIRPSWQIVCHLSDLPKTGDWHSLEYAGESVIVVRGEHGEVRAFTNVCRHRGSRLVDGACGSARKLVCPYHAWVYELDGRLSGVPQRSQYKVPLPQGLIPVEHEVWHGFVFVRLEGGGPSVASMMAPHEDEIAPYRFAEMQPLKRVTERPRSVNWKNLCDNYSDGLHVPVAHPGLKRLFGDGYWIEAGAHVDRLGGTILDLSRGSWSERAYQRLKPRADHLDDARQNLWLYFKLWPNIAFDIYADGIDFMQFLPTGPTTTSLRESAYALPDDRREMRAARYLNARINREVNREDTILVTRVQAGMQSASYKAGPLGDSEVCLRSFAQRLRRVIPEARLERPPTPGWSAARTG</sequence>
<proteinExistence type="predicted"/>
<dbReference type="SUPFAM" id="SSF50022">
    <property type="entry name" value="ISP domain"/>
    <property type="match status" value="1"/>
</dbReference>
<gene>
    <name evidence="8" type="ORF">FMM06_01910</name>
</gene>
<evidence type="ECO:0000256" key="6">
    <source>
        <dbReference type="ARBA" id="ARBA00023014"/>
    </source>
</evidence>
<protein>
    <submittedName>
        <fullName evidence="8">Aromatic ring-hydroxylating dioxygenase subunit alpha</fullName>
    </submittedName>
</protein>
<dbReference type="OrthoDB" id="7458380at2"/>
<dbReference type="CDD" id="cd00680">
    <property type="entry name" value="RHO_alpha_C"/>
    <property type="match status" value="1"/>
</dbReference>
<evidence type="ECO:0000256" key="3">
    <source>
        <dbReference type="ARBA" id="ARBA00022723"/>
    </source>
</evidence>
<dbReference type="PANTHER" id="PTHR43756">
    <property type="entry name" value="CHOLINE MONOOXYGENASE, CHLOROPLASTIC"/>
    <property type="match status" value="1"/>
</dbReference>
<dbReference type="PROSITE" id="PS51296">
    <property type="entry name" value="RIESKE"/>
    <property type="match status" value="1"/>
</dbReference>
<dbReference type="PANTHER" id="PTHR43756:SF5">
    <property type="entry name" value="CHOLINE MONOOXYGENASE, CHLOROPLASTIC"/>
    <property type="match status" value="1"/>
</dbReference>
<dbReference type="GO" id="GO:0051213">
    <property type="term" value="F:dioxygenase activity"/>
    <property type="evidence" value="ECO:0007669"/>
    <property type="project" value="UniProtKB-KW"/>
</dbReference>
<dbReference type="GO" id="GO:0051537">
    <property type="term" value="F:2 iron, 2 sulfur cluster binding"/>
    <property type="evidence" value="ECO:0007669"/>
    <property type="project" value="UniProtKB-KW"/>
</dbReference>
<dbReference type="InterPro" id="IPR001663">
    <property type="entry name" value="Rng_hydr_dOase-A"/>
</dbReference>
<organism evidence="8 9">
    <name type="scientific">Glacieibacterium frigidum</name>
    <dbReference type="NCBI Taxonomy" id="2593303"/>
    <lineage>
        <taxon>Bacteria</taxon>
        <taxon>Pseudomonadati</taxon>
        <taxon>Pseudomonadota</taxon>
        <taxon>Alphaproteobacteria</taxon>
        <taxon>Sphingomonadales</taxon>
        <taxon>Sphingosinicellaceae</taxon>
        <taxon>Glacieibacterium</taxon>
    </lineage>
</organism>
<evidence type="ECO:0000259" key="7">
    <source>
        <dbReference type="PROSITE" id="PS51296"/>
    </source>
</evidence>
<evidence type="ECO:0000256" key="2">
    <source>
        <dbReference type="ARBA" id="ARBA00022714"/>
    </source>
</evidence>
<dbReference type="Gene3D" id="2.102.10.10">
    <property type="entry name" value="Rieske [2Fe-2S] iron-sulphur domain"/>
    <property type="match status" value="1"/>
</dbReference>
<dbReference type="InterPro" id="IPR017941">
    <property type="entry name" value="Rieske_2Fe-2S"/>
</dbReference>
<keyword evidence="2" id="KW-0001">2Fe-2S</keyword>
<dbReference type="InterPro" id="IPR015879">
    <property type="entry name" value="Ring_hydroxy_dOase_asu_C_dom"/>
</dbReference>
<keyword evidence="5" id="KW-0408">Iron</keyword>
<dbReference type="Gene3D" id="3.90.380.10">
    <property type="entry name" value="Naphthalene 1,2-dioxygenase Alpha Subunit, Chain A, domain 1"/>
    <property type="match status" value="1"/>
</dbReference>
<dbReference type="Pfam" id="PF00355">
    <property type="entry name" value="Rieske"/>
    <property type="match status" value="1"/>
</dbReference>
<keyword evidence="3" id="KW-0479">Metal-binding</keyword>
<reference evidence="8 9" key="1">
    <citation type="submission" date="2019-07" db="EMBL/GenBank/DDBJ databases">
        <title>Novel species isolated from glacier.</title>
        <authorList>
            <person name="Liu Q."/>
            <person name="Xin Y.-H."/>
        </authorList>
    </citation>
    <scope>NUCLEOTIDE SEQUENCE [LARGE SCALE GENOMIC DNA]</scope>
    <source>
        <strain evidence="8 9">LB1R16</strain>
    </source>
</reference>
<evidence type="ECO:0000256" key="4">
    <source>
        <dbReference type="ARBA" id="ARBA00023002"/>
    </source>
</evidence>
<accession>A0A552UFM3</accession>
<name>A0A552UFM3_9SPHN</name>
<dbReference type="PRINTS" id="PR00090">
    <property type="entry name" value="RNGDIOXGNASE"/>
</dbReference>